<dbReference type="PANTHER" id="PTHR33527">
    <property type="entry name" value="OS07G0274300 PROTEIN"/>
    <property type="match status" value="1"/>
</dbReference>
<dbReference type="EMBL" id="JAWXYG010000004">
    <property type="protein sequence ID" value="KAK4274429.1"/>
    <property type="molecule type" value="Genomic_DNA"/>
</dbReference>
<evidence type="ECO:0008006" key="3">
    <source>
        <dbReference type="Google" id="ProtNLM"/>
    </source>
</evidence>
<comment type="caution">
    <text evidence="1">The sequence shown here is derived from an EMBL/GenBank/DDBJ whole genome shotgun (WGS) entry which is preliminary data.</text>
</comment>
<evidence type="ECO:0000313" key="1">
    <source>
        <dbReference type="EMBL" id="KAK4274429.1"/>
    </source>
</evidence>
<dbReference type="PANTHER" id="PTHR33527:SF18">
    <property type="entry name" value="F13O11.17 PROTEIN"/>
    <property type="match status" value="1"/>
</dbReference>
<accession>A0AAE1KGH2</accession>
<dbReference type="Proteomes" id="UP001293593">
    <property type="component" value="Unassembled WGS sequence"/>
</dbReference>
<proteinExistence type="predicted"/>
<sequence>MIPITETHIQLFHKIDRDVFCCLLLKLSLEPSQCLLIMSLWLWLENVGYPNVVPQLVRLSNPLLNAMAKEAQACLRCLGDDNPRIPRGGGLPLTSTLLEKEISLQLFHLKRFTAIAGIKSVLNNVSVRIFSDILHNVLSIHDGIRSIPGFPHPVFGNVTMPLPIRKLPPELWWYDDFDQHSVSWTNRPSDDVRDEDKTMFLTFSRGFPVSEDEVLQLFTTNFGESSVQMINMGEPDVVNEQPLFATLVLDSVATLDLILMGKRIAKFKINGKHIWARKYENRD</sequence>
<dbReference type="AlphaFoldDB" id="A0AAE1KGH2"/>
<name>A0AAE1KGH2_9FABA</name>
<evidence type="ECO:0000313" key="2">
    <source>
        <dbReference type="Proteomes" id="UP001293593"/>
    </source>
</evidence>
<keyword evidence="2" id="KW-1185">Reference proteome</keyword>
<reference evidence="1" key="1">
    <citation type="submission" date="2023-10" db="EMBL/GenBank/DDBJ databases">
        <title>Chromosome-level genome of the transformable northern wattle, Acacia crassicarpa.</title>
        <authorList>
            <person name="Massaro I."/>
            <person name="Sinha N.R."/>
            <person name="Poethig S."/>
            <person name="Leichty A.R."/>
        </authorList>
    </citation>
    <scope>NUCLEOTIDE SEQUENCE</scope>
    <source>
        <strain evidence="1">Acra3RX</strain>
        <tissue evidence="1">Leaf</tissue>
    </source>
</reference>
<protein>
    <recommendedName>
        <fullName evidence="3">RRM domain-containing protein</fullName>
    </recommendedName>
</protein>
<organism evidence="1 2">
    <name type="scientific">Acacia crassicarpa</name>
    <name type="common">northern wattle</name>
    <dbReference type="NCBI Taxonomy" id="499986"/>
    <lineage>
        <taxon>Eukaryota</taxon>
        <taxon>Viridiplantae</taxon>
        <taxon>Streptophyta</taxon>
        <taxon>Embryophyta</taxon>
        <taxon>Tracheophyta</taxon>
        <taxon>Spermatophyta</taxon>
        <taxon>Magnoliopsida</taxon>
        <taxon>eudicotyledons</taxon>
        <taxon>Gunneridae</taxon>
        <taxon>Pentapetalae</taxon>
        <taxon>rosids</taxon>
        <taxon>fabids</taxon>
        <taxon>Fabales</taxon>
        <taxon>Fabaceae</taxon>
        <taxon>Caesalpinioideae</taxon>
        <taxon>mimosoid clade</taxon>
        <taxon>Acacieae</taxon>
        <taxon>Acacia</taxon>
    </lineage>
</organism>
<gene>
    <name evidence="1" type="ORF">QN277_017649</name>
</gene>